<accession>A0A8J2FTK6</accession>
<reference evidence="1" key="1">
    <citation type="submission" date="2021-02" db="EMBL/GenBank/DDBJ databases">
        <authorList>
            <person name="Cremers G."/>
            <person name="Picone N."/>
        </authorList>
    </citation>
    <scope>NUCLEOTIDE SEQUENCE</scope>
    <source>
        <strain evidence="1">PQ17</strain>
    </source>
</reference>
<organism evidence="1 2">
    <name type="scientific">Candidatus Methylacidithermus pantelleriae</name>
    <dbReference type="NCBI Taxonomy" id="2744239"/>
    <lineage>
        <taxon>Bacteria</taxon>
        <taxon>Pseudomonadati</taxon>
        <taxon>Verrucomicrobiota</taxon>
        <taxon>Methylacidiphilae</taxon>
        <taxon>Methylacidiphilales</taxon>
        <taxon>Methylacidiphilaceae</taxon>
        <taxon>Candidatus Methylacidithermus</taxon>
    </lineage>
</organism>
<dbReference type="AlphaFoldDB" id="A0A8J2FTK6"/>
<dbReference type="Proteomes" id="UP000663859">
    <property type="component" value="Unassembled WGS sequence"/>
</dbReference>
<name>A0A8J2FTK6_9BACT</name>
<keyword evidence="2" id="KW-1185">Reference proteome</keyword>
<evidence type="ECO:0000313" key="1">
    <source>
        <dbReference type="EMBL" id="CAF0703175.1"/>
    </source>
</evidence>
<dbReference type="EMBL" id="CAJNOB010000047">
    <property type="protein sequence ID" value="CAF0703175.1"/>
    <property type="molecule type" value="Genomic_DNA"/>
</dbReference>
<comment type="caution">
    <text evidence="1">The sequence shown here is derived from an EMBL/GenBank/DDBJ whole genome shotgun (WGS) entry which is preliminary data.</text>
</comment>
<sequence length="56" mass="6485">MPDWRREHIRPVGEEIGRVRVDHGFLWPSYGAWDERGKGERGGAVGTFFGLRDLFL</sequence>
<protein>
    <submittedName>
        <fullName evidence="1">Uncharacterized protein</fullName>
    </submittedName>
</protein>
<evidence type="ECO:0000313" key="2">
    <source>
        <dbReference type="Proteomes" id="UP000663859"/>
    </source>
</evidence>
<dbReference type="RefSeq" id="WP_174583534.1">
    <property type="nucleotide sequence ID" value="NZ_CAJNOB010000047.1"/>
</dbReference>
<gene>
    <name evidence="1" type="ORF">MPNT_510012</name>
</gene>
<proteinExistence type="predicted"/>